<evidence type="ECO:0000313" key="1">
    <source>
        <dbReference type="EnsemblMetazoa" id="GAUT011279-PA"/>
    </source>
</evidence>
<dbReference type="Proteomes" id="UP000078200">
    <property type="component" value="Unassembled WGS sequence"/>
</dbReference>
<name>A0A1A9UPK3_GLOAU</name>
<accession>A0A1A9UPK3</accession>
<proteinExistence type="predicted"/>
<evidence type="ECO:0000313" key="2">
    <source>
        <dbReference type="Proteomes" id="UP000078200"/>
    </source>
</evidence>
<organism evidence="1 2">
    <name type="scientific">Glossina austeni</name>
    <name type="common">Savannah tsetse fly</name>
    <dbReference type="NCBI Taxonomy" id="7395"/>
    <lineage>
        <taxon>Eukaryota</taxon>
        <taxon>Metazoa</taxon>
        <taxon>Ecdysozoa</taxon>
        <taxon>Arthropoda</taxon>
        <taxon>Hexapoda</taxon>
        <taxon>Insecta</taxon>
        <taxon>Pterygota</taxon>
        <taxon>Neoptera</taxon>
        <taxon>Endopterygota</taxon>
        <taxon>Diptera</taxon>
        <taxon>Brachycera</taxon>
        <taxon>Muscomorpha</taxon>
        <taxon>Hippoboscoidea</taxon>
        <taxon>Glossinidae</taxon>
        <taxon>Glossina</taxon>
    </lineage>
</organism>
<dbReference type="VEuPathDB" id="VectorBase:GAUT011279"/>
<keyword evidence="2" id="KW-1185">Reference proteome</keyword>
<reference evidence="1" key="1">
    <citation type="submission" date="2020-05" db="UniProtKB">
        <authorList>
            <consortium name="EnsemblMetazoa"/>
        </authorList>
    </citation>
    <scope>IDENTIFICATION</scope>
    <source>
        <strain evidence="1">TTRI</strain>
    </source>
</reference>
<protein>
    <submittedName>
        <fullName evidence="1">Uncharacterized protein</fullName>
    </submittedName>
</protein>
<dbReference type="EnsemblMetazoa" id="GAUT011279-RA">
    <property type="protein sequence ID" value="GAUT011279-PA"/>
    <property type="gene ID" value="GAUT011279"/>
</dbReference>
<sequence length="102" mass="11664">MRTFLCMVSRTESSSFENEEIELAALYQTRISRRSSFISLGSFRRSELMSRKINRKLWYRDYTPGACSKMKSEDINIGINNSRGASDLMRMPGKPASAATLR</sequence>
<dbReference type="AlphaFoldDB" id="A0A1A9UPK3"/>